<dbReference type="SUPFAM" id="SSF103473">
    <property type="entry name" value="MFS general substrate transporter"/>
    <property type="match status" value="1"/>
</dbReference>
<evidence type="ECO:0000256" key="6">
    <source>
        <dbReference type="SAM" id="Phobius"/>
    </source>
</evidence>
<feature type="transmembrane region" description="Helical" evidence="6">
    <location>
        <begin position="81"/>
        <end position="99"/>
    </location>
</feature>
<evidence type="ECO:0000256" key="1">
    <source>
        <dbReference type="ARBA" id="ARBA00004141"/>
    </source>
</evidence>
<sequence length="497" mass="53926">MRVEYHTLEAESDEEDAMDESLPAMNRRRSNDNYDLRKVPSLQACPISGEDNVAGPSTPQHRHETHPDNEPPPYRLYRRRYIGLAQLVLLNIVISWDWLTFAAISTTSASYFAVSESAINWLSTGFQLAFLPMAPLVIYTLNKRGPKHSILVASALVLAGNWIRYAGTRATDLQGHGNFPLVMLGQLLIGFAQPFVLAAPTRYSNLWFSDRGRVSATALASLANPFGAALGQLIGPLWATSEAGIPDMVLYTSLLSAAATLPAPFIPRAPPTPPSAIAASEKLDLREALREIPRNRAFWLLFVAFSVYVGFFNAVSSLLNQIFSPYGFSETDAGIAGGLLILVGLIAAAFVSPFVDRTKKYVLTIKILVPLIASSYFILIFIPATRSVVGIYVICAMLGAASFSLLPCALEYLVVVTHPVSPEITSTICWSGGQLLGAVFIVIMTALRGGWTGEPEGSMGRALIFQAVVAWAAVPFPMMLGLWWFKGGVERVGGEEG</sequence>
<dbReference type="AlphaFoldDB" id="A0AAN6FLV6"/>
<evidence type="ECO:0008006" key="9">
    <source>
        <dbReference type="Google" id="ProtNLM"/>
    </source>
</evidence>
<dbReference type="Proteomes" id="UP001168146">
    <property type="component" value="Unassembled WGS sequence"/>
</dbReference>
<keyword evidence="4 6" id="KW-0472">Membrane</keyword>
<evidence type="ECO:0000256" key="4">
    <source>
        <dbReference type="ARBA" id="ARBA00023136"/>
    </source>
</evidence>
<evidence type="ECO:0000313" key="8">
    <source>
        <dbReference type="Proteomes" id="UP001168146"/>
    </source>
</evidence>
<dbReference type="InterPro" id="IPR011701">
    <property type="entry name" value="MFS"/>
</dbReference>
<name>A0AAN6FLV6_9PEZI</name>
<feature type="transmembrane region" description="Helical" evidence="6">
    <location>
        <begin position="391"/>
        <end position="416"/>
    </location>
</feature>
<evidence type="ECO:0000256" key="5">
    <source>
        <dbReference type="SAM" id="MobiDB-lite"/>
    </source>
</evidence>
<dbReference type="GO" id="GO:0016020">
    <property type="term" value="C:membrane"/>
    <property type="evidence" value="ECO:0007669"/>
    <property type="project" value="UniProtKB-SubCell"/>
</dbReference>
<feature type="transmembrane region" description="Helical" evidence="6">
    <location>
        <begin position="428"/>
        <end position="451"/>
    </location>
</feature>
<evidence type="ECO:0000256" key="3">
    <source>
        <dbReference type="ARBA" id="ARBA00022989"/>
    </source>
</evidence>
<feature type="transmembrane region" description="Helical" evidence="6">
    <location>
        <begin position="463"/>
        <end position="485"/>
    </location>
</feature>
<evidence type="ECO:0000313" key="7">
    <source>
        <dbReference type="EMBL" id="KAK0320156.1"/>
    </source>
</evidence>
<feature type="region of interest" description="Disordered" evidence="5">
    <location>
        <begin position="1"/>
        <end position="72"/>
    </location>
</feature>
<keyword evidence="2 6" id="KW-0812">Transmembrane</keyword>
<gene>
    <name evidence="7" type="ORF">LTR82_008673</name>
</gene>
<reference evidence="7" key="1">
    <citation type="submission" date="2021-12" db="EMBL/GenBank/DDBJ databases">
        <title>Black yeast isolated from Biological Soil Crust.</title>
        <authorList>
            <person name="Kurbessoian T."/>
        </authorList>
    </citation>
    <scope>NUCLEOTIDE SEQUENCE</scope>
    <source>
        <strain evidence="7">CCFEE 5208</strain>
    </source>
</reference>
<feature type="transmembrane region" description="Helical" evidence="6">
    <location>
        <begin position="119"/>
        <end position="138"/>
    </location>
</feature>
<feature type="compositionally biased region" description="Basic and acidic residues" evidence="5">
    <location>
        <begin position="29"/>
        <end position="38"/>
    </location>
</feature>
<feature type="transmembrane region" description="Helical" evidence="6">
    <location>
        <begin position="179"/>
        <end position="199"/>
    </location>
</feature>
<dbReference type="Pfam" id="PF07690">
    <property type="entry name" value="MFS_1"/>
    <property type="match status" value="1"/>
</dbReference>
<organism evidence="7 8">
    <name type="scientific">Friedmanniomyces endolithicus</name>
    <dbReference type="NCBI Taxonomy" id="329885"/>
    <lineage>
        <taxon>Eukaryota</taxon>
        <taxon>Fungi</taxon>
        <taxon>Dikarya</taxon>
        <taxon>Ascomycota</taxon>
        <taxon>Pezizomycotina</taxon>
        <taxon>Dothideomycetes</taxon>
        <taxon>Dothideomycetidae</taxon>
        <taxon>Mycosphaerellales</taxon>
        <taxon>Teratosphaeriaceae</taxon>
        <taxon>Friedmanniomyces</taxon>
    </lineage>
</organism>
<proteinExistence type="predicted"/>
<keyword evidence="3 6" id="KW-1133">Transmembrane helix</keyword>
<feature type="transmembrane region" description="Helical" evidence="6">
    <location>
        <begin position="150"/>
        <end position="167"/>
    </location>
</feature>
<dbReference type="InterPro" id="IPR049680">
    <property type="entry name" value="FLVCR1-2_SLC49-like"/>
</dbReference>
<protein>
    <recommendedName>
        <fullName evidence="9">Major facilitator superfamily (MFS) profile domain-containing protein</fullName>
    </recommendedName>
</protein>
<feature type="transmembrane region" description="Helical" evidence="6">
    <location>
        <begin position="335"/>
        <end position="355"/>
    </location>
</feature>
<dbReference type="EMBL" id="JASUXU010000026">
    <property type="protein sequence ID" value="KAK0320156.1"/>
    <property type="molecule type" value="Genomic_DNA"/>
</dbReference>
<feature type="transmembrane region" description="Helical" evidence="6">
    <location>
        <begin position="367"/>
        <end position="385"/>
    </location>
</feature>
<comment type="caution">
    <text evidence="7">The sequence shown here is derived from an EMBL/GenBank/DDBJ whole genome shotgun (WGS) entry which is preliminary data.</text>
</comment>
<accession>A0AAN6FLV6</accession>
<dbReference type="PANTHER" id="PTHR10924">
    <property type="entry name" value="MAJOR FACILITATOR SUPERFAMILY PROTEIN-RELATED"/>
    <property type="match status" value="1"/>
</dbReference>
<evidence type="ECO:0000256" key="2">
    <source>
        <dbReference type="ARBA" id="ARBA00022692"/>
    </source>
</evidence>
<dbReference type="GO" id="GO:0022857">
    <property type="term" value="F:transmembrane transporter activity"/>
    <property type="evidence" value="ECO:0007669"/>
    <property type="project" value="InterPro"/>
</dbReference>
<dbReference type="InterPro" id="IPR036259">
    <property type="entry name" value="MFS_trans_sf"/>
</dbReference>
<dbReference type="PANTHER" id="PTHR10924:SF6">
    <property type="entry name" value="SOLUTE CARRIER FAMILY 49 MEMBER A3"/>
    <property type="match status" value="1"/>
</dbReference>
<comment type="subcellular location">
    <subcellularLocation>
        <location evidence="1">Membrane</location>
        <topology evidence="1">Multi-pass membrane protein</topology>
    </subcellularLocation>
</comment>
<feature type="transmembrane region" description="Helical" evidence="6">
    <location>
        <begin position="297"/>
        <end position="315"/>
    </location>
</feature>
<feature type="compositionally biased region" description="Acidic residues" evidence="5">
    <location>
        <begin position="10"/>
        <end position="19"/>
    </location>
</feature>
<dbReference type="Gene3D" id="1.20.1250.20">
    <property type="entry name" value="MFS general substrate transporter like domains"/>
    <property type="match status" value="1"/>
</dbReference>